<reference evidence="2 4" key="1">
    <citation type="submission" date="2015-10" db="EMBL/GenBank/DDBJ databases">
        <title>Draft genome sequence of Salegentibacter salinarum KCTC 12975.</title>
        <authorList>
            <person name="Lin W."/>
            <person name="Zheng Q."/>
        </authorList>
    </citation>
    <scope>NUCLEOTIDE SEQUENCE [LARGE SCALE GENOMIC DNA]</scope>
    <source>
        <strain evidence="2 4">KCTC 12974</strain>
    </source>
</reference>
<dbReference type="Proteomes" id="UP000232533">
    <property type="component" value="Unassembled WGS sequence"/>
</dbReference>
<dbReference type="EMBL" id="MJBR01000034">
    <property type="protein sequence ID" value="OEY71754.1"/>
    <property type="molecule type" value="Genomic_DNA"/>
</dbReference>
<evidence type="ECO:0000313" key="3">
    <source>
        <dbReference type="Proteomes" id="UP000176009"/>
    </source>
</evidence>
<dbReference type="Proteomes" id="UP000176009">
    <property type="component" value="Unassembled WGS sequence"/>
</dbReference>
<dbReference type="OrthoDB" id="795069at2"/>
<evidence type="ECO:0000313" key="4">
    <source>
        <dbReference type="Proteomes" id="UP000232533"/>
    </source>
</evidence>
<evidence type="ECO:0008006" key="5">
    <source>
        <dbReference type="Google" id="ProtNLM"/>
    </source>
</evidence>
<sequence>MVDYTKFELPSYFEKILKENSLLEFQAKVDLNGGLIGDRSIAYYRGLTFTIYESKRITVAGSLHKYWNKGKHNFNDFSTENLLEVLNDLKNKFKITPDVCDIKQLEIGINFRPPYTTKEILASCLLHKTSQLKWIFTPDEGNYKQVMHRNYYIKVYDKQKHYTQQGYKIPSELMRFEIKYRRNKLNNQLGITGKIILQDILDYNFKYFTDALIKEWRNILFYDWTSLENSSYKDRYSNDEYWLNLKQENFKYHRNKLNKIISANPNNLKKDIEARIEAKCKLLTAPTTRISTLYIETV</sequence>
<gene>
    <name evidence="2" type="ORF">APR40_03555</name>
    <name evidence="1" type="ORF">BHS39_03555</name>
</gene>
<name>A0A2N0TRH7_9FLAO</name>
<evidence type="ECO:0000313" key="1">
    <source>
        <dbReference type="EMBL" id="OEY71754.1"/>
    </source>
</evidence>
<proteinExistence type="predicted"/>
<dbReference type="AlphaFoldDB" id="A0A2N0TRH7"/>
<evidence type="ECO:0000313" key="2">
    <source>
        <dbReference type="EMBL" id="PKD17347.1"/>
    </source>
</evidence>
<accession>A0A2N0TRH7</accession>
<keyword evidence="3" id="KW-1185">Reference proteome</keyword>
<protein>
    <recommendedName>
        <fullName evidence="5">Replication-associated protein G2P N-terminal domain-containing protein</fullName>
    </recommendedName>
</protein>
<dbReference type="EMBL" id="LKTR01000034">
    <property type="protein sequence ID" value="PKD17347.1"/>
    <property type="molecule type" value="Genomic_DNA"/>
</dbReference>
<comment type="caution">
    <text evidence="2">The sequence shown here is derived from an EMBL/GenBank/DDBJ whole genome shotgun (WGS) entry which is preliminary data.</text>
</comment>
<organism evidence="2 4">
    <name type="scientific">Salegentibacter salarius</name>
    <dbReference type="NCBI Taxonomy" id="435906"/>
    <lineage>
        <taxon>Bacteria</taxon>
        <taxon>Pseudomonadati</taxon>
        <taxon>Bacteroidota</taxon>
        <taxon>Flavobacteriia</taxon>
        <taxon>Flavobacteriales</taxon>
        <taxon>Flavobacteriaceae</taxon>
        <taxon>Salegentibacter</taxon>
    </lineage>
</organism>
<dbReference type="RefSeq" id="WP_070054838.1">
    <property type="nucleotide sequence ID" value="NZ_FVZF01000004.1"/>
</dbReference>
<reference evidence="1 3" key="2">
    <citation type="submission" date="2016-09" db="EMBL/GenBank/DDBJ databases">
        <title>Genome Sequence of Salegentibacter salarius,Isolated from a Marine Solar Saltern of the Yellow Sea in South Korea.</title>
        <authorList>
            <person name="Zheng Q."/>
            <person name="Liu Y."/>
        </authorList>
    </citation>
    <scope>NUCLEOTIDE SEQUENCE [LARGE SCALE GENOMIC DNA]</scope>
    <source>
        <strain evidence="1 3">KCTC 12974</strain>
    </source>
</reference>